<evidence type="ECO:0000313" key="1">
    <source>
        <dbReference type="EMBL" id="ONF91835.1"/>
    </source>
</evidence>
<name>A0AB73N7C0_9LEPT</name>
<reference evidence="1 2" key="1">
    <citation type="submission" date="2017-01" db="EMBL/GenBank/DDBJ databases">
        <title>Comparative genomic analysis of Brazilian Leptospira santarosai.</title>
        <authorList>
            <person name="Moreno L.Z."/>
            <person name="Miraglia F."/>
            <person name="Kremer F.S."/>
            <person name="Eslabao M.R."/>
            <person name="Lilenbaum W."/>
            <person name="Dellagostin O.A."/>
            <person name="Moreno A.M."/>
        </authorList>
    </citation>
    <scope>NUCLEOTIDE SEQUENCE [LARGE SCALE GENOMIC DNA]</scope>
    <source>
        <strain evidence="1 2">M52/8-19</strain>
    </source>
</reference>
<evidence type="ECO:0000313" key="2">
    <source>
        <dbReference type="Proteomes" id="UP000189337"/>
    </source>
</evidence>
<sequence>MPKIIRTTDFVAEVKDLARRGYTKADIAKKMTAKYSTNGKRICSKTIRNALTEGSFRGKLS</sequence>
<gene>
    <name evidence="1" type="ORF">BWD14_15075</name>
</gene>
<dbReference type="EMBL" id="MTSU01000016">
    <property type="protein sequence ID" value="ONF91835.1"/>
    <property type="molecule type" value="Genomic_DNA"/>
</dbReference>
<dbReference type="RefSeq" id="WP_046943932.1">
    <property type="nucleotide sequence ID" value="NZ_CP028371.1"/>
</dbReference>
<proteinExistence type="predicted"/>
<accession>A0AB73N7C0</accession>
<comment type="caution">
    <text evidence="1">The sequence shown here is derived from an EMBL/GenBank/DDBJ whole genome shotgun (WGS) entry which is preliminary data.</text>
</comment>
<protein>
    <submittedName>
        <fullName evidence="1">Uncharacterized protein</fullName>
    </submittedName>
</protein>
<organism evidence="1 2">
    <name type="scientific">Leptospira santarosai</name>
    <dbReference type="NCBI Taxonomy" id="28183"/>
    <lineage>
        <taxon>Bacteria</taxon>
        <taxon>Pseudomonadati</taxon>
        <taxon>Spirochaetota</taxon>
        <taxon>Spirochaetia</taxon>
        <taxon>Leptospirales</taxon>
        <taxon>Leptospiraceae</taxon>
        <taxon>Leptospira</taxon>
    </lineage>
</organism>
<dbReference type="AlphaFoldDB" id="A0AB73N7C0"/>
<dbReference type="Proteomes" id="UP000189337">
    <property type="component" value="Unassembled WGS sequence"/>
</dbReference>